<dbReference type="Proteomes" id="UP000289708">
    <property type="component" value="Unassembled WGS sequence"/>
</dbReference>
<evidence type="ECO:0008006" key="3">
    <source>
        <dbReference type="Google" id="ProtNLM"/>
    </source>
</evidence>
<comment type="caution">
    <text evidence="1">The sequence shown here is derived from an EMBL/GenBank/DDBJ whole genome shotgun (WGS) entry which is preliminary data.</text>
</comment>
<evidence type="ECO:0000313" key="2">
    <source>
        <dbReference type="Proteomes" id="UP000289708"/>
    </source>
</evidence>
<dbReference type="EMBL" id="RYFI01000029">
    <property type="protein sequence ID" value="RXF67956.1"/>
    <property type="molecule type" value="Genomic_DNA"/>
</dbReference>
<name>A0A4Q0M5M7_9HYPH</name>
<evidence type="ECO:0000313" key="1">
    <source>
        <dbReference type="EMBL" id="RXF67956.1"/>
    </source>
</evidence>
<proteinExistence type="predicted"/>
<dbReference type="AlphaFoldDB" id="A0A4Q0M5M7"/>
<protein>
    <recommendedName>
        <fullName evidence="3">TnsA endonuclease N-terminal domain-containing protein</fullName>
    </recommendedName>
</protein>
<sequence length="219" mass="24543">MLVLPHPTLATRSISSSSPYNYRGHIVDHERNIELTFESGLERNALWLWLASTAIVMIQEQPAAVEYFDDDGVLHHHTFDFLAVTHAGRRALVDVKPAALVERSNIVFVQQLIREQYGTSLADRYLIRTEQHMHPDDVADAKAVLRACWVPDPDADAKVSKLVQQTSGWLLIDDLVNASGLKAAGYNAVLRLIRARHLKTSANKPISYDAHVRRVPASH</sequence>
<accession>A0A4Q0M5M7</accession>
<organism evidence="1 2">
    <name type="scientific">Hansschlegelia zhihuaiae</name>
    <dbReference type="NCBI Taxonomy" id="405005"/>
    <lineage>
        <taxon>Bacteria</taxon>
        <taxon>Pseudomonadati</taxon>
        <taxon>Pseudomonadota</taxon>
        <taxon>Alphaproteobacteria</taxon>
        <taxon>Hyphomicrobiales</taxon>
        <taxon>Methylopilaceae</taxon>
        <taxon>Hansschlegelia</taxon>
    </lineage>
</organism>
<keyword evidence="2" id="KW-1185">Reference proteome</keyword>
<gene>
    <name evidence="1" type="ORF">EK403_20750</name>
</gene>
<dbReference type="RefSeq" id="WP_128779366.1">
    <property type="nucleotide sequence ID" value="NZ_RYFI01000029.1"/>
</dbReference>
<dbReference type="OrthoDB" id="7982727at2"/>
<reference evidence="1 2" key="1">
    <citation type="submission" date="2018-12" db="EMBL/GenBank/DDBJ databases">
        <title>bacterium Hansschlegelia zhihuaiae S113.</title>
        <authorList>
            <person name="He J."/>
        </authorList>
    </citation>
    <scope>NUCLEOTIDE SEQUENCE [LARGE SCALE GENOMIC DNA]</scope>
    <source>
        <strain evidence="1 2">S 113</strain>
    </source>
</reference>